<dbReference type="AlphaFoldDB" id="A0A5N0TGF7"/>
<dbReference type="CDD" id="cd01465">
    <property type="entry name" value="vWA_subgroup"/>
    <property type="match status" value="1"/>
</dbReference>
<dbReference type="RefSeq" id="WP_150862539.1">
    <property type="nucleotide sequence ID" value="NZ_VYXP01000001.1"/>
</dbReference>
<proteinExistence type="predicted"/>
<feature type="compositionally biased region" description="Basic and acidic residues" evidence="1">
    <location>
        <begin position="24"/>
        <end position="36"/>
    </location>
</feature>
<dbReference type="InterPro" id="IPR036465">
    <property type="entry name" value="vWFA_dom_sf"/>
</dbReference>
<gene>
    <name evidence="3" type="ORF">F3N42_01125</name>
</gene>
<dbReference type="InterPro" id="IPR021908">
    <property type="entry name" value="YfbK_C"/>
</dbReference>
<dbReference type="Proteomes" id="UP000325372">
    <property type="component" value="Unassembled WGS sequence"/>
</dbReference>
<dbReference type="Pfam" id="PF12034">
    <property type="entry name" value="YfbK_C"/>
    <property type="match status" value="1"/>
</dbReference>
<accession>A0A5N0TGF7</accession>
<protein>
    <submittedName>
        <fullName evidence="3">VWA domain-containing protein</fullName>
    </submittedName>
</protein>
<evidence type="ECO:0000259" key="2">
    <source>
        <dbReference type="PROSITE" id="PS50234"/>
    </source>
</evidence>
<dbReference type="EMBL" id="VYXP01000001">
    <property type="protein sequence ID" value="KAA9134175.1"/>
    <property type="molecule type" value="Genomic_DNA"/>
</dbReference>
<dbReference type="Gene3D" id="3.40.50.410">
    <property type="entry name" value="von Willebrand factor, type A domain"/>
    <property type="match status" value="1"/>
</dbReference>
<dbReference type="PROSITE" id="PS50234">
    <property type="entry name" value="VWFA"/>
    <property type="match status" value="1"/>
</dbReference>
<comment type="caution">
    <text evidence="3">The sequence shown here is derived from an EMBL/GenBank/DDBJ whole genome shotgun (WGS) entry which is preliminary data.</text>
</comment>
<reference evidence="3 4" key="1">
    <citation type="submission" date="2019-09" db="EMBL/GenBank/DDBJ databases">
        <title>Wenzhouxiangella sp. Genome sequencing and assembly.</title>
        <authorList>
            <person name="Zhang R."/>
        </authorList>
    </citation>
    <scope>NUCLEOTIDE SEQUENCE [LARGE SCALE GENOMIC DNA]</scope>
    <source>
        <strain evidence="3 4">W260</strain>
    </source>
</reference>
<dbReference type="Pfam" id="PF12450">
    <property type="entry name" value="vWF_A"/>
    <property type="match status" value="1"/>
</dbReference>
<dbReference type="InterPro" id="IPR022156">
    <property type="entry name" value="Uncharacterised_YfbK_N"/>
</dbReference>
<feature type="domain" description="VWFA" evidence="2">
    <location>
        <begin position="204"/>
        <end position="382"/>
    </location>
</feature>
<feature type="compositionally biased region" description="Pro residues" evidence="1">
    <location>
        <begin position="75"/>
        <end position="85"/>
    </location>
</feature>
<feature type="region of interest" description="Disordered" evidence="1">
    <location>
        <begin position="21"/>
        <end position="99"/>
    </location>
</feature>
<dbReference type="Pfam" id="PF00092">
    <property type="entry name" value="VWA"/>
    <property type="match status" value="1"/>
</dbReference>
<dbReference type="PANTHER" id="PTHR10579:SF43">
    <property type="entry name" value="ZINC FINGER (C3HC4-TYPE RING FINGER) FAMILY PROTEIN"/>
    <property type="match status" value="1"/>
</dbReference>
<evidence type="ECO:0000256" key="1">
    <source>
        <dbReference type="SAM" id="MobiDB-lite"/>
    </source>
</evidence>
<dbReference type="InterPro" id="IPR051266">
    <property type="entry name" value="CLCR"/>
</dbReference>
<dbReference type="PANTHER" id="PTHR10579">
    <property type="entry name" value="CALCIUM-ACTIVATED CHLORIDE CHANNEL REGULATOR"/>
    <property type="match status" value="1"/>
</dbReference>
<dbReference type="SUPFAM" id="SSF53300">
    <property type="entry name" value="vWA-like"/>
    <property type="match status" value="1"/>
</dbReference>
<organism evidence="3 4">
    <name type="scientific">Marinihelvus fidelis</name>
    <dbReference type="NCBI Taxonomy" id="2613842"/>
    <lineage>
        <taxon>Bacteria</taxon>
        <taxon>Pseudomonadati</taxon>
        <taxon>Pseudomonadota</taxon>
        <taxon>Gammaproteobacteria</taxon>
        <taxon>Chromatiales</taxon>
        <taxon>Wenzhouxiangellaceae</taxon>
        <taxon>Marinihelvus</taxon>
    </lineage>
</organism>
<keyword evidence="4" id="KW-1185">Reference proteome</keyword>
<dbReference type="InterPro" id="IPR002035">
    <property type="entry name" value="VWF_A"/>
</dbReference>
<name>A0A5N0TGF7_9GAMM</name>
<evidence type="ECO:0000313" key="3">
    <source>
        <dbReference type="EMBL" id="KAA9134175.1"/>
    </source>
</evidence>
<dbReference type="PROSITE" id="PS51257">
    <property type="entry name" value="PROKAR_LIPOPROTEIN"/>
    <property type="match status" value="1"/>
</dbReference>
<sequence>MIAIQRTLVAIGVAAAVAACSESAPERRQAESERPEPATVTEMRAHEPDANEPSPALSGIALKPSSPADRHWPNESPPSAPPRSPEPGYHGPAQDRENYADFDDNGVVLARLQPVSTFSIDVDTGAYSNVRRFLNEGRLPPPNAVRTEELVNYFSYDYPAEPRPGEPFSLATELGASPWHEGRHLLQVGLRANEPGGGDVPASNLVFLVDVSGSMDSPDKLGLLKTALKMLSRQLDADDRVSIVVYAGASGVVLEPTAGNDTGAIERALDQLQAGGGTNGAAGIELAYRLARQAFIDGGINRILLATDGDFNVGMTDFESLKQRVSRERESGVSLTTLGFGRGNYNDHLMEQLADSGDGNHAYIDTLNEARKVLVDEMSSTLQTVARDVKIQVEFNPRVVREYRLVGYENRALAAEDFNNDRVDAGEIGAGHTVTALYELSLVNGGTPAVDPLRYGQQGMPAPLNSEFDDELAFVKLRYKAPGEDRSVLMSRPVFSRDRVEDPADHSEDFRFAVAVAGFSQLLRNNTAIADFDFDGVLALATPARGADPFGYRSEFLNLVRTAQVLSQR</sequence>
<dbReference type="SMART" id="SM00327">
    <property type="entry name" value="VWA"/>
    <property type="match status" value="1"/>
</dbReference>
<evidence type="ECO:0000313" key="4">
    <source>
        <dbReference type="Proteomes" id="UP000325372"/>
    </source>
</evidence>